<dbReference type="EMBL" id="CAAE01025364">
    <property type="protein sequence ID" value="CAG14854.1"/>
    <property type="molecule type" value="Genomic_DNA"/>
</dbReference>
<dbReference type="PANTHER" id="PTHR24145">
    <property type="entry name" value="ANKYRIN REPEAT DOMAIN-CONTAINING PROTEIN 11"/>
    <property type="match status" value="1"/>
</dbReference>
<dbReference type="AlphaFoldDB" id="Q4R9S9"/>
<dbReference type="PANTHER" id="PTHR24145:SF3">
    <property type="entry name" value="ANKYRIN REPEAT DOMAIN-CONTAINING PROTEIN 11"/>
    <property type="match status" value="1"/>
</dbReference>
<feature type="non-terminal residue" evidence="2">
    <location>
        <position position="192"/>
    </location>
</feature>
<organism evidence="2">
    <name type="scientific">Tetraodon nigroviridis</name>
    <name type="common">Spotted green pufferfish</name>
    <name type="synonym">Chelonodon nigroviridis</name>
    <dbReference type="NCBI Taxonomy" id="99883"/>
    <lineage>
        <taxon>Eukaryota</taxon>
        <taxon>Metazoa</taxon>
        <taxon>Chordata</taxon>
        <taxon>Craniata</taxon>
        <taxon>Vertebrata</taxon>
        <taxon>Euteleostomi</taxon>
        <taxon>Actinopterygii</taxon>
        <taxon>Neopterygii</taxon>
        <taxon>Teleostei</taxon>
        <taxon>Neoteleostei</taxon>
        <taxon>Acanthomorphata</taxon>
        <taxon>Eupercaria</taxon>
        <taxon>Tetraodontiformes</taxon>
        <taxon>Tetradontoidea</taxon>
        <taxon>Tetraodontidae</taxon>
        <taxon>Tetraodon</taxon>
    </lineage>
</organism>
<name>Q4R9S9_TETNG</name>
<feature type="compositionally biased region" description="Low complexity" evidence="1">
    <location>
        <begin position="129"/>
        <end position="141"/>
    </location>
</feature>
<sequence length="192" mass="21318">MSSKQQKDKNKIKKKRKKESKNNVSKEVRFGKVNDKFCTSDSDCGDMESEDDKGSNSIKDSSATSIKESPVFNASSSSHGNLNSQKQIPSLAEQHPKQWKTDGWKTVSSPTWSDVSSLSDSVRTRLSSESDYSSADSSVESIKQVKRKAQENKKKNNAHSNTIDKKNSELYKNSIADSSVSKTDMDGKVLKK</sequence>
<gene>
    <name evidence="2" type="ORF">GSTENG00038904001</name>
</gene>
<dbReference type="InterPro" id="IPR042636">
    <property type="entry name" value="ANKRD11"/>
</dbReference>
<dbReference type="KEGG" id="tng:GSTEN00038904G001"/>
<feature type="compositionally biased region" description="Basic residues" evidence="1">
    <location>
        <begin position="10"/>
        <end position="19"/>
    </location>
</feature>
<dbReference type="GO" id="GO:0009653">
    <property type="term" value="P:anatomical structure morphogenesis"/>
    <property type="evidence" value="ECO:0007669"/>
    <property type="project" value="TreeGrafter"/>
</dbReference>
<feature type="compositionally biased region" description="Polar residues" evidence="1">
    <location>
        <begin position="106"/>
        <end position="121"/>
    </location>
</feature>
<feature type="compositionally biased region" description="Polar residues" evidence="1">
    <location>
        <begin position="55"/>
        <end position="88"/>
    </location>
</feature>
<comment type="caution">
    <text evidence="2">The sequence shown here is derived from an EMBL/GenBank/DDBJ whole genome shotgun (WGS) entry which is preliminary data.</text>
</comment>
<feature type="region of interest" description="Disordered" evidence="1">
    <location>
        <begin position="1"/>
        <end position="192"/>
    </location>
</feature>
<accession>Q4R9S9</accession>
<proteinExistence type="predicted"/>
<feature type="compositionally biased region" description="Basic and acidic residues" evidence="1">
    <location>
        <begin position="94"/>
        <end position="103"/>
    </location>
</feature>
<reference evidence="2" key="2">
    <citation type="submission" date="2004-02" db="EMBL/GenBank/DDBJ databases">
        <authorList>
            <consortium name="Genoscope"/>
            <consortium name="Whitehead Institute Centre for Genome Research"/>
        </authorList>
    </citation>
    <scope>NUCLEOTIDE SEQUENCE</scope>
</reference>
<evidence type="ECO:0000256" key="1">
    <source>
        <dbReference type="SAM" id="MobiDB-lite"/>
    </source>
</evidence>
<protein>
    <submittedName>
        <fullName evidence="2">(spotted green pufferfish) hypothetical protein</fullName>
    </submittedName>
</protein>
<reference evidence="2" key="1">
    <citation type="journal article" date="2004" name="Nature">
        <title>Genome duplication in the teleost fish Tetraodon nigroviridis reveals the early vertebrate proto-karyotype.</title>
        <authorList>
            <person name="Jaillon O."/>
            <person name="Aury J.-M."/>
            <person name="Brunet F."/>
            <person name="Petit J.-L."/>
            <person name="Stange-Thomann N."/>
            <person name="Mauceli E."/>
            <person name="Bouneau L."/>
            <person name="Fischer C."/>
            <person name="Ozouf-Costaz C."/>
            <person name="Bernot A."/>
            <person name="Nicaud S."/>
            <person name="Jaffe D."/>
            <person name="Fisher S."/>
            <person name="Lutfalla G."/>
            <person name="Dossat C."/>
            <person name="Segurens B."/>
            <person name="Dasilva C."/>
            <person name="Salanoubat M."/>
            <person name="Levy M."/>
            <person name="Boudet N."/>
            <person name="Castellano S."/>
            <person name="Anthouard V."/>
            <person name="Jubin C."/>
            <person name="Castelli V."/>
            <person name="Katinka M."/>
            <person name="Vacherie B."/>
            <person name="Biemont C."/>
            <person name="Skalli Z."/>
            <person name="Cattolico L."/>
            <person name="Poulain J."/>
            <person name="De Berardinis V."/>
            <person name="Cruaud C."/>
            <person name="Duprat S."/>
            <person name="Brottier P."/>
            <person name="Coutanceau J.-P."/>
            <person name="Gouzy J."/>
            <person name="Parra G."/>
            <person name="Lardier G."/>
            <person name="Chapple C."/>
            <person name="McKernan K.J."/>
            <person name="McEwan P."/>
            <person name="Bosak S."/>
            <person name="Kellis M."/>
            <person name="Volff J.-N."/>
            <person name="Guigo R."/>
            <person name="Zody M.C."/>
            <person name="Mesirov J."/>
            <person name="Lindblad-Toh K."/>
            <person name="Birren B."/>
            <person name="Nusbaum C."/>
            <person name="Kahn D."/>
            <person name="Robinson-Rechavi M."/>
            <person name="Laudet V."/>
            <person name="Schachter V."/>
            <person name="Quetier F."/>
            <person name="Saurin W."/>
            <person name="Scarpelli C."/>
            <person name="Wincker P."/>
            <person name="Lander E.S."/>
            <person name="Weissenbach J."/>
            <person name="Roest Crollius H."/>
        </authorList>
    </citation>
    <scope>NUCLEOTIDE SEQUENCE [LARGE SCALE GENOMIC DNA]</scope>
</reference>
<feature type="compositionally biased region" description="Basic and acidic residues" evidence="1">
    <location>
        <begin position="183"/>
        <end position="192"/>
    </location>
</feature>
<feature type="compositionally biased region" description="Basic and acidic residues" evidence="1">
    <location>
        <begin position="20"/>
        <end position="35"/>
    </location>
</feature>
<evidence type="ECO:0000313" key="2">
    <source>
        <dbReference type="EMBL" id="CAG14854.1"/>
    </source>
</evidence>